<organism evidence="1 2">
    <name type="scientific">Filibacter tadaridae</name>
    <dbReference type="NCBI Taxonomy" id="2483811"/>
    <lineage>
        <taxon>Bacteria</taxon>
        <taxon>Bacillati</taxon>
        <taxon>Bacillota</taxon>
        <taxon>Bacilli</taxon>
        <taxon>Bacillales</taxon>
        <taxon>Caryophanaceae</taxon>
        <taxon>Filibacter</taxon>
    </lineage>
</organism>
<keyword evidence="2" id="KW-1185">Reference proteome</keyword>
<gene>
    <name evidence="1" type="ORF">FILTAD_01141</name>
</gene>
<dbReference type="EMBL" id="UXAV01000031">
    <property type="protein sequence ID" value="VDC25016.1"/>
    <property type="molecule type" value="Genomic_DNA"/>
</dbReference>
<dbReference type="Proteomes" id="UP000270468">
    <property type="component" value="Unassembled WGS sequence"/>
</dbReference>
<name>A0A3P5X3A5_9BACL</name>
<protein>
    <submittedName>
        <fullName evidence="1">Uncharacterized protein</fullName>
    </submittedName>
</protein>
<reference evidence="1 2" key="1">
    <citation type="submission" date="2018-11" db="EMBL/GenBank/DDBJ databases">
        <authorList>
            <person name="Criscuolo A."/>
        </authorList>
    </citation>
    <scope>NUCLEOTIDE SEQUENCE [LARGE SCALE GENOMIC DNA]</scope>
    <source>
        <strain evidence="1">ATB-66</strain>
    </source>
</reference>
<dbReference type="AlphaFoldDB" id="A0A3P5X3A5"/>
<accession>A0A3P5X3A5</accession>
<proteinExistence type="predicted"/>
<evidence type="ECO:0000313" key="1">
    <source>
        <dbReference type="EMBL" id="VDC25016.1"/>
    </source>
</evidence>
<evidence type="ECO:0000313" key="2">
    <source>
        <dbReference type="Proteomes" id="UP000270468"/>
    </source>
</evidence>
<sequence length="45" mass="5152">MDIPPKTGTFTTKMLSNRNGLVGFSMLLRLLFHPLRFSEASKIRE</sequence>